<sequence length="174" mass="17569">MNSRILNACALASLMLCGAAHAESSVVMHSVSAEGVGKSLGAVTLGDTEYGVVLTPKLGGLPPGLHGFHLHEGASCAPASKDGKMTAAASAGSHYDPEETGMHGLPWGEGHLGDLPALYVTADGAAVQPVLAPRLEMADLEGHALMIHEGGDNFSDHPEKLGGGGSRIACGVIE</sequence>
<dbReference type="InterPro" id="IPR036423">
    <property type="entry name" value="SOD-like_Cu/Zn_dom_sf"/>
</dbReference>
<comment type="cofactor">
    <cofactor evidence="2">
        <name>Cu cation</name>
        <dbReference type="ChEBI" id="CHEBI:23378"/>
    </cofactor>
    <text evidence="2">Binds 1 copper ion per subunit.</text>
</comment>
<feature type="signal peptide" evidence="4">
    <location>
        <begin position="1"/>
        <end position="22"/>
    </location>
</feature>
<feature type="chain" id="PRO_5045920852" description="Superoxide dismutase [Cu-Zn]" evidence="4">
    <location>
        <begin position="23"/>
        <end position="174"/>
    </location>
</feature>
<keyword evidence="4" id="KW-0732">Signal</keyword>
<name>A0ABU2WGY6_9GAMM</name>
<keyword evidence="2 6" id="KW-0560">Oxidoreductase</keyword>
<dbReference type="PANTHER" id="PTHR10003">
    <property type="entry name" value="SUPEROXIDE DISMUTASE CU-ZN -RELATED"/>
    <property type="match status" value="1"/>
</dbReference>
<feature type="region of interest" description="Disordered" evidence="3">
    <location>
        <begin position="87"/>
        <end position="107"/>
    </location>
</feature>
<keyword evidence="7" id="KW-1185">Reference proteome</keyword>
<dbReference type="EC" id="1.15.1.1" evidence="2"/>
<dbReference type="Pfam" id="PF00080">
    <property type="entry name" value="Sod_Cu"/>
    <property type="match status" value="1"/>
</dbReference>
<dbReference type="GO" id="GO:0004784">
    <property type="term" value="F:superoxide dismutase activity"/>
    <property type="evidence" value="ECO:0007669"/>
    <property type="project" value="UniProtKB-EC"/>
</dbReference>
<evidence type="ECO:0000256" key="2">
    <source>
        <dbReference type="RuleBase" id="RU000393"/>
    </source>
</evidence>
<evidence type="ECO:0000313" key="6">
    <source>
        <dbReference type="EMBL" id="MDT0496904.1"/>
    </source>
</evidence>
<evidence type="ECO:0000259" key="5">
    <source>
        <dbReference type="Pfam" id="PF00080"/>
    </source>
</evidence>
<evidence type="ECO:0000256" key="1">
    <source>
        <dbReference type="ARBA" id="ARBA00010457"/>
    </source>
</evidence>
<gene>
    <name evidence="6" type="primary">sodC</name>
    <name evidence="6" type="ORF">RM530_05935</name>
</gene>
<dbReference type="InterPro" id="IPR001424">
    <property type="entry name" value="SOD_Cu_Zn_dom"/>
</dbReference>
<reference evidence="6 7" key="1">
    <citation type="submission" date="2023-09" db="EMBL/GenBank/DDBJ databases">
        <authorList>
            <person name="Rey-Velasco X."/>
        </authorList>
    </citation>
    <scope>NUCLEOTIDE SEQUENCE [LARGE SCALE GENOMIC DNA]</scope>
    <source>
        <strain evidence="6 7">W345</strain>
    </source>
</reference>
<evidence type="ECO:0000313" key="7">
    <source>
        <dbReference type="Proteomes" id="UP001254608"/>
    </source>
</evidence>
<comment type="catalytic activity">
    <reaction evidence="2">
        <text>2 superoxide + 2 H(+) = H2O2 + O2</text>
        <dbReference type="Rhea" id="RHEA:20696"/>
        <dbReference type="ChEBI" id="CHEBI:15378"/>
        <dbReference type="ChEBI" id="CHEBI:15379"/>
        <dbReference type="ChEBI" id="CHEBI:16240"/>
        <dbReference type="ChEBI" id="CHEBI:18421"/>
        <dbReference type="EC" id="1.15.1.1"/>
    </reaction>
</comment>
<keyword evidence="2" id="KW-0862">Zinc</keyword>
<evidence type="ECO:0000256" key="3">
    <source>
        <dbReference type="SAM" id="MobiDB-lite"/>
    </source>
</evidence>
<dbReference type="EMBL" id="JAVRIC010000006">
    <property type="protein sequence ID" value="MDT0496904.1"/>
    <property type="molecule type" value="Genomic_DNA"/>
</dbReference>
<proteinExistence type="inferred from homology"/>
<accession>A0ABU2WGY6</accession>
<dbReference type="Gene3D" id="2.60.40.200">
    <property type="entry name" value="Superoxide dismutase, copper/zinc binding domain"/>
    <property type="match status" value="1"/>
</dbReference>
<keyword evidence="2" id="KW-0186">Copper</keyword>
<comment type="caution">
    <text evidence="6">The sequence shown here is derived from an EMBL/GenBank/DDBJ whole genome shotgun (WGS) entry which is preliminary data.</text>
</comment>
<comment type="function">
    <text evidence="2">Destroys radicals which are normally produced within the cells and which are toxic to biological systems.</text>
</comment>
<dbReference type="NCBIfam" id="NF007628">
    <property type="entry name" value="PRK10290.1"/>
    <property type="match status" value="1"/>
</dbReference>
<keyword evidence="2" id="KW-0479">Metal-binding</keyword>
<feature type="domain" description="Superoxide dismutase copper/zinc binding" evidence="5">
    <location>
        <begin position="41"/>
        <end position="173"/>
    </location>
</feature>
<comment type="similarity">
    <text evidence="1 2">Belongs to the Cu-Zn superoxide dismutase family.</text>
</comment>
<dbReference type="PROSITE" id="PS00332">
    <property type="entry name" value="SOD_CU_ZN_2"/>
    <property type="match status" value="1"/>
</dbReference>
<dbReference type="RefSeq" id="WP_311364298.1">
    <property type="nucleotide sequence ID" value="NZ_JAVRIC010000006.1"/>
</dbReference>
<evidence type="ECO:0000256" key="4">
    <source>
        <dbReference type="SAM" id="SignalP"/>
    </source>
</evidence>
<dbReference type="SUPFAM" id="SSF49329">
    <property type="entry name" value="Cu,Zn superoxide dismutase-like"/>
    <property type="match status" value="1"/>
</dbReference>
<dbReference type="Proteomes" id="UP001254608">
    <property type="component" value="Unassembled WGS sequence"/>
</dbReference>
<organism evidence="6 7">
    <name type="scientific">Banduia mediterranea</name>
    <dbReference type="NCBI Taxonomy" id="3075609"/>
    <lineage>
        <taxon>Bacteria</taxon>
        <taxon>Pseudomonadati</taxon>
        <taxon>Pseudomonadota</taxon>
        <taxon>Gammaproteobacteria</taxon>
        <taxon>Nevskiales</taxon>
        <taxon>Algiphilaceae</taxon>
        <taxon>Banduia</taxon>
    </lineage>
</organism>
<dbReference type="InterPro" id="IPR018152">
    <property type="entry name" value="SOD_Cu/Zn_BS"/>
</dbReference>
<protein>
    <recommendedName>
        <fullName evidence="2">Superoxide dismutase [Cu-Zn]</fullName>
        <ecNumber evidence="2">1.15.1.1</ecNumber>
    </recommendedName>
</protein>
<dbReference type="InterPro" id="IPR024134">
    <property type="entry name" value="SOD_Cu/Zn_/chaperone"/>
</dbReference>
<comment type="cofactor">
    <cofactor evidence="2">
        <name>Zn(2+)</name>
        <dbReference type="ChEBI" id="CHEBI:29105"/>
    </cofactor>
    <text evidence="2">Binds 1 zinc ion per subunit.</text>
</comment>